<evidence type="ECO:0000256" key="7">
    <source>
        <dbReference type="SAM" id="SignalP"/>
    </source>
</evidence>
<evidence type="ECO:0000313" key="9">
    <source>
        <dbReference type="EMBL" id="GIH29311.1"/>
    </source>
</evidence>
<dbReference type="PRINTS" id="PR00723">
    <property type="entry name" value="SUBTILISIN"/>
</dbReference>
<evidence type="ECO:0000259" key="8">
    <source>
        <dbReference type="Pfam" id="PF00082"/>
    </source>
</evidence>
<evidence type="ECO:0000256" key="6">
    <source>
        <dbReference type="SAM" id="Phobius"/>
    </source>
</evidence>
<keyword evidence="3 5" id="KW-0378">Hydrolase</keyword>
<organism evidence="9 10">
    <name type="scientific">Acrocarpospora phusangensis</name>
    <dbReference type="NCBI Taxonomy" id="1070424"/>
    <lineage>
        <taxon>Bacteria</taxon>
        <taxon>Bacillati</taxon>
        <taxon>Actinomycetota</taxon>
        <taxon>Actinomycetes</taxon>
        <taxon>Streptosporangiales</taxon>
        <taxon>Streptosporangiaceae</taxon>
        <taxon>Acrocarpospora</taxon>
    </lineage>
</organism>
<feature type="active site" description="Charge relay system" evidence="5">
    <location>
        <position position="267"/>
    </location>
</feature>
<evidence type="ECO:0000313" key="10">
    <source>
        <dbReference type="Proteomes" id="UP000640052"/>
    </source>
</evidence>
<sequence>MLLLGVLPTCLAACLVTGAAAVPWPKDGLAESARGRQWPLRAMDVRDAWQRSRGAGVTVAVLDTGVDARHPDLTGVVAQGPDLTGAGPAGSVRHGTAMASLIAGRGHGPGRALGVLGVAPEAEILSVRVTLENDDPRRADARISARTRLAVARGIRYAVDHGAQVISMSLGGGEGSYEGSPAEEDAVRYALGKSVVLIASAGNDGDGANRRNFPAGYPGVIAVGAVDERLRCAPFSNRHDFLSVVAPGTGIVSADGPGSYVVADGTSSAAAFVAGIAALVRSRYPALTAMEVRQAIQDGARPHPPGAADAYGHGVANALGALRAAERLHRVPLAATVPRRPHIEVDHDRSRQLIGLALLLVAAALAARVAVTR</sequence>
<keyword evidence="10" id="KW-1185">Reference proteome</keyword>
<dbReference type="EMBL" id="BOOA01000119">
    <property type="protein sequence ID" value="GIH29311.1"/>
    <property type="molecule type" value="Genomic_DNA"/>
</dbReference>
<feature type="signal peptide" evidence="7">
    <location>
        <begin position="1"/>
        <end position="21"/>
    </location>
</feature>
<accession>A0A919UP68</accession>
<dbReference type="Pfam" id="PF00082">
    <property type="entry name" value="Peptidase_S8"/>
    <property type="match status" value="1"/>
</dbReference>
<evidence type="ECO:0000256" key="1">
    <source>
        <dbReference type="ARBA" id="ARBA00011073"/>
    </source>
</evidence>
<dbReference type="GO" id="GO:0004252">
    <property type="term" value="F:serine-type endopeptidase activity"/>
    <property type="evidence" value="ECO:0007669"/>
    <property type="project" value="UniProtKB-UniRule"/>
</dbReference>
<dbReference type="Gene3D" id="3.40.50.200">
    <property type="entry name" value="Peptidase S8/S53 domain"/>
    <property type="match status" value="1"/>
</dbReference>
<dbReference type="AlphaFoldDB" id="A0A919UP68"/>
<dbReference type="Proteomes" id="UP000640052">
    <property type="component" value="Unassembled WGS sequence"/>
</dbReference>
<feature type="active site" description="Charge relay system" evidence="5">
    <location>
        <position position="63"/>
    </location>
</feature>
<dbReference type="PANTHER" id="PTHR43806">
    <property type="entry name" value="PEPTIDASE S8"/>
    <property type="match status" value="1"/>
</dbReference>
<dbReference type="PANTHER" id="PTHR43806:SF11">
    <property type="entry name" value="CEREVISIN-RELATED"/>
    <property type="match status" value="1"/>
</dbReference>
<comment type="caution">
    <text evidence="9">The sequence shown here is derived from an EMBL/GenBank/DDBJ whole genome shotgun (WGS) entry which is preliminary data.</text>
</comment>
<protein>
    <submittedName>
        <fullName evidence="9">Type VII secretion-associated serine protease</fullName>
    </submittedName>
</protein>
<reference evidence="9" key="1">
    <citation type="submission" date="2021-01" db="EMBL/GenBank/DDBJ databases">
        <title>Whole genome shotgun sequence of Acrocarpospora phusangensis NBRC 108782.</title>
        <authorList>
            <person name="Komaki H."/>
            <person name="Tamura T."/>
        </authorList>
    </citation>
    <scope>NUCLEOTIDE SEQUENCE</scope>
    <source>
        <strain evidence="9">NBRC 108782</strain>
    </source>
</reference>
<dbReference type="InterPro" id="IPR050131">
    <property type="entry name" value="Peptidase_S8_subtilisin-like"/>
</dbReference>
<keyword evidence="6" id="KW-0472">Membrane</keyword>
<keyword evidence="6" id="KW-1133">Transmembrane helix</keyword>
<evidence type="ECO:0000256" key="4">
    <source>
        <dbReference type="ARBA" id="ARBA00022825"/>
    </source>
</evidence>
<dbReference type="PROSITE" id="PS00136">
    <property type="entry name" value="SUBTILASE_ASP"/>
    <property type="match status" value="1"/>
</dbReference>
<dbReference type="GO" id="GO:0006508">
    <property type="term" value="P:proteolysis"/>
    <property type="evidence" value="ECO:0007669"/>
    <property type="project" value="UniProtKB-KW"/>
</dbReference>
<dbReference type="InterPro" id="IPR015500">
    <property type="entry name" value="Peptidase_S8_subtilisin-rel"/>
</dbReference>
<evidence type="ECO:0000256" key="3">
    <source>
        <dbReference type="ARBA" id="ARBA00022801"/>
    </source>
</evidence>
<feature type="active site" description="Charge relay system" evidence="5">
    <location>
        <position position="94"/>
    </location>
</feature>
<keyword evidence="7" id="KW-0732">Signal</keyword>
<feature type="transmembrane region" description="Helical" evidence="6">
    <location>
        <begin position="353"/>
        <end position="371"/>
    </location>
</feature>
<dbReference type="InterPro" id="IPR000209">
    <property type="entry name" value="Peptidase_S8/S53_dom"/>
</dbReference>
<dbReference type="InterPro" id="IPR023827">
    <property type="entry name" value="Peptidase_S8_Asp-AS"/>
</dbReference>
<keyword evidence="6" id="KW-0812">Transmembrane</keyword>
<evidence type="ECO:0000256" key="5">
    <source>
        <dbReference type="PROSITE-ProRule" id="PRU01240"/>
    </source>
</evidence>
<keyword evidence="2 5" id="KW-0645">Protease</keyword>
<dbReference type="SUPFAM" id="SSF52743">
    <property type="entry name" value="Subtilisin-like"/>
    <property type="match status" value="1"/>
</dbReference>
<name>A0A919UP68_9ACTN</name>
<keyword evidence="4 5" id="KW-0720">Serine protease</keyword>
<dbReference type="PROSITE" id="PS51892">
    <property type="entry name" value="SUBTILASE"/>
    <property type="match status" value="1"/>
</dbReference>
<dbReference type="InterPro" id="IPR036852">
    <property type="entry name" value="Peptidase_S8/S53_dom_sf"/>
</dbReference>
<comment type="similarity">
    <text evidence="1 5">Belongs to the peptidase S8 family.</text>
</comment>
<feature type="chain" id="PRO_5037471965" evidence="7">
    <location>
        <begin position="22"/>
        <end position="373"/>
    </location>
</feature>
<evidence type="ECO:0000256" key="2">
    <source>
        <dbReference type="ARBA" id="ARBA00022670"/>
    </source>
</evidence>
<gene>
    <name evidence="9" type="ORF">Aph01nite_76210</name>
</gene>
<proteinExistence type="inferred from homology"/>
<feature type="domain" description="Peptidase S8/S53" evidence="8">
    <location>
        <begin position="54"/>
        <end position="314"/>
    </location>
</feature>